<dbReference type="Proteomes" id="UP000008207">
    <property type="component" value="Plasmid pMNOD02"/>
</dbReference>
<gene>
    <name evidence="1" type="ordered locus">Mnod_8063</name>
</gene>
<name>B8IX12_METNO</name>
<dbReference type="HOGENOM" id="CLU_2880729_0_0_5"/>
<organism evidence="1 2">
    <name type="scientific">Methylobacterium nodulans (strain LMG 21967 / CNCM I-2342 / ORS 2060)</name>
    <dbReference type="NCBI Taxonomy" id="460265"/>
    <lineage>
        <taxon>Bacteria</taxon>
        <taxon>Pseudomonadati</taxon>
        <taxon>Pseudomonadota</taxon>
        <taxon>Alphaproteobacteria</taxon>
        <taxon>Hyphomicrobiales</taxon>
        <taxon>Methylobacteriaceae</taxon>
        <taxon>Methylobacterium</taxon>
    </lineage>
</organism>
<dbReference type="EMBL" id="CP001351">
    <property type="protein sequence ID" value="ACL63053.1"/>
    <property type="molecule type" value="Genomic_DNA"/>
</dbReference>
<evidence type="ECO:0000313" key="2">
    <source>
        <dbReference type="Proteomes" id="UP000008207"/>
    </source>
</evidence>
<keyword evidence="2" id="KW-1185">Reference proteome</keyword>
<sequence>MRQERIQFGPDLSKPLSLVPDLYLGLLKGLAEPCCFGHDRVRALDQGGVLDAHGDTYPPDYHP</sequence>
<accession>B8IX12</accession>
<geneLocation type="plasmid" evidence="1 2">
    <name>pMNOD02</name>
</geneLocation>
<evidence type="ECO:0000313" key="1">
    <source>
        <dbReference type="EMBL" id="ACL63053.1"/>
    </source>
</evidence>
<dbReference type="KEGG" id="mno:Mnod_8063"/>
<keyword evidence="1" id="KW-0614">Plasmid</keyword>
<protein>
    <submittedName>
        <fullName evidence="1">Uncharacterized protein</fullName>
    </submittedName>
</protein>
<dbReference type="AlphaFoldDB" id="B8IX12"/>
<proteinExistence type="predicted"/>
<reference evidence="2" key="1">
    <citation type="submission" date="2009-01" db="EMBL/GenBank/DDBJ databases">
        <title>Complete sequence of plasmid 2 of Methylobacterium nodulans ORS 2060.</title>
        <authorList>
            <consortium name="US DOE Joint Genome Institute"/>
            <person name="Lucas S."/>
            <person name="Copeland A."/>
            <person name="Lapidus A."/>
            <person name="Glavina del Rio T."/>
            <person name="Dalin E."/>
            <person name="Tice H."/>
            <person name="Bruce D."/>
            <person name="Goodwin L."/>
            <person name="Pitluck S."/>
            <person name="Sims D."/>
            <person name="Brettin T."/>
            <person name="Detter J.C."/>
            <person name="Han C."/>
            <person name="Larimer F."/>
            <person name="Land M."/>
            <person name="Hauser L."/>
            <person name="Kyrpides N."/>
            <person name="Ivanova N."/>
            <person name="Marx C.J."/>
            <person name="Richardson P."/>
        </authorList>
    </citation>
    <scope>NUCLEOTIDE SEQUENCE [LARGE SCALE GENOMIC DNA]</scope>
    <source>
        <strain evidence="2">LMG 21967 / CNCM I-2342 / ORS 2060</strain>
        <plasmid evidence="2">Plasmid pMNOD02</plasmid>
    </source>
</reference>